<evidence type="ECO:0000313" key="2">
    <source>
        <dbReference type="Proteomes" id="UP001060085"/>
    </source>
</evidence>
<evidence type="ECO:0000313" key="1">
    <source>
        <dbReference type="EMBL" id="KAI5678405.1"/>
    </source>
</evidence>
<dbReference type="Proteomes" id="UP001060085">
    <property type="component" value="Linkage Group LG02"/>
</dbReference>
<reference evidence="2" key="1">
    <citation type="journal article" date="2023" name="Nat. Plants">
        <title>Single-cell RNA sequencing provides a high-resolution roadmap for understanding the multicellular compartmentation of specialized metabolism.</title>
        <authorList>
            <person name="Sun S."/>
            <person name="Shen X."/>
            <person name="Li Y."/>
            <person name="Li Y."/>
            <person name="Wang S."/>
            <person name="Li R."/>
            <person name="Zhang H."/>
            <person name="Shen G."/>
            <person name="Guo B."/>
            <person name="Wei J."/>
            <person name="Xu J."/>
            <person name="St-Pierre B."/>
            <person name="Chen S."/>
            <person name="Sun C."/>
        </authorList>
    </citation>
    <scope>NUCLEOTIDE SEQUENCE [LARGE SCALE GENOMIC DNA]</scope>
</reference>
<gene>
    <name evidence="1" type="ORF">M9H77_09355</name>
</gene>
<comment type="caution">
    <text evidence="1">The sequence shown here is derived from an EMBL/GenBank/DDBJ whole genome shotgun (WGS) entry which is preliminary data.</text>
</comment>
<organism evidence="1 2">
    <name type="scientific">Catharanthus roseus</name>
    <name type="common">Madagascar periwinkle</name>
    <name type="synonym">Vinca rosea</name>
    <dbReference type="NCBI Taxonomy" id="4058"/>
    <lineage>
        <taxon>Eukaryota</taxon>
        <taxon>Viridiplantae</taxon>
        <taxon>Streptophyta</taxon>
        <taxon>Embryophyta</taxon>
        <taxon>Tracheophyta</taxon>
        <taxon>Spermatophyta</taxon>
        <taxon>Magnoliopsida</taxon>
        <taxon>eudicotyledons</taxon>
        <taxon>Gunneridae</taxon>
        <taxon>Pentapetalae</taxon>
        <taxon>asterids</taxon>
        <taxon>lamiids</taxon>
        <taxon>Gentianales</taxon>
        <taxon>Apocynaceae</taxon>
        <taxon>Rauvolfioideae</taxon>
        <taxon>Vinceae</taxon>
        <taxon>Catharanthinae</taxon>
        <taxon>Catharanthus</taxon>
    </lineage>
</organism>
<protein>
    <submittedName>
        <fullName evidence="1">Uncharacterized protein</fullName>
    </submittedName>
</protein>
<proteinExistence type="predicted"/>
<name>A0ACC0C0J2_CATRO</name>
<dbReference type="EMBL" id="CM044702">
    <property type="protein sequence ID" value="KAI5678405.1"/>
    <property type="molecule type" value="Genomic_DNA"/>
</dbReference>
<keyword evidence="2" id="KW-1185">Reference proteome</keyword>
<sequence length="490" mass="53601">MNSTCALSLYTVNPSIITTNSIHRKSNISTSFFGTHHQLKSSHESPVCRANSSSSITTEFDLYELLGIDNSCNQAQIKLAYRALQKKCHPDIAGPAGHDMAIILNEAYAVLSDPNSRLLYDKEQSKVADLRGYTGKPIYSVWLGSESEKRAVFVDEVKCVGCLKCALLAEKTFAVESVYGRARVVAQWADPEHQIQSAIGACPVDCISVVERSNLAALEFLMSKQPRGRVRIGTGNTVGARSSNVFDELDKFQARYQASSSKNSKESDVQTDARASAIQAIKAISNWLYWHAPLTTTYASSAQYNRDLTVSFTHKSNDPTIKKLKNAAAARKQARNNNTIHFLPRISSNPSSLDDEYWAPSDHLVPHSNQIKNNSESETTAASPESSPTTPETAQEISISNEINTIESNPLLRFVPVGLATVAAAVVRLQLGEGETGIGLKDHVAGSLIRDIVNSSWLQVILAGVTWYLIGMYVLELVVVVQSKLGKDRK</sequence>
<accession>A0ACC0C0J2</accession>